<sequence length="497" mass="59008">MLLFGATLVLDYLVFNQLYFYLPNEMEWDTSPWYNFEKKRKDLKADSSPNKVIVTGSSVALYSVLPDVLNRRANGSYNVDFYSHVAMAPSDLYYYKEDIVKTNPKMVMYVLNLADFQWEYVFIENGKFRFEKKLWIDEFADRYPAKLFYPLEFLKDYFFDIGRKKISKLAAKSLFYASRYRVFFWDPIDTYIENHFRSGRSYNKYQGSLPKEGIWSKGWTKLSASMQCDISKKEEDSIFFSRNHSKIKFSFYQTEEDAFKKLPLVHSEERIFSKSGWVGIAWKSFSLPSSQSYFLKLEVLEGDTTAKAADLFRTGKDYPVGVRLSHYFCKEPSYADRSYLREPYYDEVRFTEMTSEEYDEDYFQRMLESADQRNELYRLNVLRQNKKKIGTTKFEAWMEYTRVLEISDYFKEKNIPFVLVLAPENPVESVLYTKSEWFQGMTTHLRTHIESNGQNFHNEVDFSSVKQMFFDPHHMTYDGAYAFQPTLEQIISSSLNR</sequence>
<dbReference type="Proteomes" id="UP000298058">
    <property type="component" value="Unassembled WGS sequence"/>
</dbReference>
<name>A0A4R9M1D1_9LEPT</name>
<dbReference type="AlphaFoldDB" id="A0A4R9M1D1"/>
<organism evidence="1 2">
    <name type="scientific">Leptospira idonii</name>
    <dbReference type="NCBI Taxonomy" id="1193500"/>
    <lineage>
        <taxon>Bacteria</taxon>
        <taxon>Pseudomonadati</taxon>
        <taxon>Spirochaetota</taxon>
        <taxon>Spirochaetia</taxon>
        <taxon>Leptospirales</taxon>
        <taxon>Leptospiraceae</taxon>
        <taxon>Leptospira</taxon>
    </lineage>
</organism>
<protein>
    <recommendedName>
        <fullName evidence="3">DUF1574 domain-containing protein</fullName>
    </recommendedName>
</protein>
<accession>A0A4R9M1D1</accession>
<gene>
    <name evidence="1" type="ORF">EHS15_07460</name>
</gene>
<keyword evidence="2" id="KW-1185">Reference proteome</keyword>
<evidence type="ECO:0000313" key="2">
    <source>
        <dbReference type="Proteomes" id="UP000298058"/>
    </source>
</evidence>
<comment type="caution">
    <text evidence="1">The sequence shown here is derived from an EMBL/GenBank/DDBJ whole genome shotgun (WGS) entry which is preliminary data.</text>
</comment>
<evidence type="ECO:0000313" key="1">
    <source>
        <dbReference type="EMBL" id="TGN19771.1"/>
    </source>
</evidence>
<proteinExistence type="predicted"/>
<reference evidence="1" key="1">
    <citation type="journal article" date="2019" name="PLoS Negl. Trop. Dis.">
        <title>Revisiting the worldwide diversity of Leptospira species in the environment.</title>
        <authorList>
            <person name="Vincent A.T."/>
            <person name="Schiettekatte O."/>
            <person name="Bourhy P."/>
            <person name="Veyrier F.J."/>
            <person name="Picardeau M."/>
        </authorList>
    </citation>
    <scope>NUCLEOTIDE SEQUENCE [LARGE SCALE GENOMIC DNA]</scope>
    <source>
        <strain evidence="1">201300427</strain>
    </source>
</reference>
<evidence type="ECO:0008006" key="3">
    <source>
        <dbReference type="Google" id="ProtNLM"/>
    </source>
</evidence>
<dbReference type="OrthoDB" id="313341at2"/>
<dbReference type="EMBL" id="RQHW01000028">
    <property type="protein sequence ID" value="TGN19771.1"/>
    <property type="molecule type" value="Genomic_DNA"/>
</dbReference>